<sequence length="41" mass="4564">MSVLRESFGALGFSDVVTYIQSGKGVTIRNWNTTTRLLTML</sequence>
<keyword evidence="2" id="KW-1185">Reference proteome</keyword>
<dbReference type="EMBL" id="CP015136">
    <property type="protein sequence ID" value="AMY11986.1"/>
    <property type="molecule type" value="Genomic_DNA"/>
</dbReference>
<evidence type="ECO:0000313" key="2">
    <source>
        <dbReference type="Proteomes" id="UP000076079"/>
    </source>
</evidence>
<reference evidence="2" key="2">
    <citation type="submission" date="2016-04" db="EMBL/GenBank/DDBJ databases">
        <title>First Complete Genome Sequence of a Subdivision 6 Acidobacterium.</title>
        <authorList>
            <person name="Huang S."/>
            <person name="Vieira S."/>
            <person name="Bunk B."/>
            <person name="Riedel T."/>
            <person name="Sproeer C."/>
            <person name="Overmann J."/>
        </authorList>
    </citation>
    <scope>NUCLEOTIDE SEQUENCE [LARGE SCALE GENOMIC DNA]</scope>
    <source>
        <strain evidence="2">DSM 100886 HEG_-6_39</strain>
    </source>
</reference>
<dbReference type="Proteomes" id="UP000076079">
    <property type="component" value="Chromosome"/>
</dbReference>
<reference evidence="1 2" key="1">
    <citation type="journal article" date="2016" name="Genome Announc.">
        <title>First Complete Genome Sequence of a Subdivision 6 Acidobacterium Strain.</title>
        <authorList>
            <person name="Huang S."/>
            <person name="Vieira S."/>
            <person name="Bunk B."/>
            <person name="Riedel T."/>
            <person name="Sproer C."/>
            <person name="Overmann J."/>
        </authorList>
    </citation>
    <scope>NUCLEOTIDE SEQUENCE [LARGE SCALE GENOMIC DNA]</scope>
    <source>
        <strain evidence="2">DSM 100886 HEG_-6_39</strain>
    </source>
</reference>
<protein>
    <submittedName>
        <fullName evidence="1">Uncharacterized protein</fullName>
    </submittedName>
</protein>
<organism evidence="1 2">
    <name type="scientific">Luteitalea pratensis</name>
    <dbReference type="NCBI Taxonomy" id="1855912"/>
    <lineage>
        <taxon>Bacteria</taxon>
        <taxon>Pseudomonadati</taxon>
        <taxon>Acidobacteriota</taxon>
        <taxon>Vicinamibacteria</taxon>
        <taxon>Vicinamibacterales</taxon>
        <taxon>Vicinamibacteraceae</taxon>
        <taxon>Luteitalea</taxon>
    </lineage>
</organism>
<accession>A0A143PUJ6</accession>
<dbReference type="STRING" id="1855912.LuPra_05258"/>
<dbReference type="KEGG" id="abac:LuPra_05258"/>
<proteinExistence type="predicted"/>
<dbReference type="InterPro" id="IPR012545">
    <property type="entry name" value="DUF1697"/>
</dbReference>
<dbReference type="RefSeq" id="WP_237050697.1">
    <property type="nucleotide sequence ID" value="NZ_CP015136.1"/>
</dbReference>
<gene>
    <name evidence="1" type="ORF">LuPra_05258</name>
</gene>
<evidence type="ECO:0000313" key="1">
    <source>
        <dbReference type="EMBL" id="AMY11986.1"/>
    </source>
</evidence>
<name>A0A143PUJ6_LUTPR</name>
<dbReference type="SUPFAM" id="SSF160379">
    <property type="entry name" value="SP0830-like"/>
    <property type="match status" value="1"/>
</dbReference>
<dbReference type="AlphaFoldDB" id="A0A143PUJ6"/>
<dbReference type="PATRIC" id="fig|1813736.3.peg.5533"/>
<dbReference type="Pfam" id="PF08002">
    <property type="entry name" value="DUF1697"/>
    <property type="match status" value="1"/>
</dbReference>